<evidence type="ECO:0000313" key="1">
    <source>
        <dbReference type="EMBL" id="CRZ00113.1"/>
    </source>
</evidence>
<proteinExistence type="predicted"/>
<name>A0A0H5QWX6_NEIMI</name>
<accession>A0A0H5QWX6</accession>
<organism evidence="1 2">
    <name type="scientific">Neisseria meningitidis serogroup B</name>
    <dbReference type="NCBI Taxonomy" id="491"/>
    <lineage>
        <taxon>Bacteria</taxon>
        <taxon>Pseudomonadati</taxon>
        <taxon>Pseudomonadota</taxon>
        <taxon>Betaproteobacteria</taxon>
        <taxon>Neisseriales</taxon>
        <taxon>Neisseriaceae</taxon>
        <taxon>Neisseria</taxon>
    </lineage>
</organism>
<sequence length="50" mass="5440">MPFTVLLNESPDTRSLAAFRLPEFPKPFWAAMSICPPALIDPALSNAPVV</sequence>
<dbReference type="AlphaFoldDB" id="A0A0H5QWX6"/>
<dbReference type="EMBL" id="CVTF01000117">
    <property type="protein sequence ID" value="CRZ00113.1"/>
    <property type="molecule type" value="Genomic_DNA"/>
</dbReference>
<evidence type="ECO:0000313" key="2">
    <source>
        <dbReference type="Proteomes" id="UP000182715"/>
    </source>
</evidence>
<reference evidence="1 2" key="1">
    <citation type="submission" date="2014-11" db="EMBL/GenBank/DDBJ databases">
        <authorList>
            <person name="Diene M.Seydina."/>
        </authorList>
    </citation>
    <scope>NUCLEOTIDE SEQUENCE [LARGE SCALE GENOMIC DNA]</scope>
    <source>
        <strain evidence="1 2">Neisseria meningitidis CHUV</strain>
    </source>
</reference>
<protein>
    <submittedName>
        <fullName evidence="1">Uncharacterized protein</fullName>
    </submittedName>
</protein>
<dbReference type="Proteomes" id="UP000182715">
    <property type="component" value="Unassembled WGS sequence"/>
</dbReference>